<dbReference type="Proteomes" id="UP000268016">
    <property type="component" value="Unassembled WGS sequence"/>
</dbReference>
<keyword evidence="2" id="KW-1185">Reference proteome</keyword>
<proteinExistence type="predicted"/>
<comment type="caution">
    <text evidence="1">The sequence shown here is derived from an EMBL/GenBank/DDBJ whole genome shotgun (WGS) entry which is preliminary data.</text>
</comment>
<name>A0A3N2QHR6_9RHOB</name>
<dbReference type="OrthoDB" id="244835at2"/>
<evidence type="ECO:0000313" key="1">
    <source>
        <dbReference type="EMBL" id="ROT94708.1"/>
    </source>
</evidence>
<sequence>MFEETQRFLRSLDGGGQVPVLIEDDEEGYFDRECPSDECLFQFKMLSEDWHKAKEAERLHCPACGHTDHSDRWWTQQQVEHAKTAAIAQFKAQFSKALKADSARFNRSRPRGGFISMTMKVDSRPQHVMLPPAATDPMALKITCPSCACRYAVIGAAYFCPACGHSAAEQVFEQTIAGIKATLGALDQVRAAMPDRDTAETTVRVVIENGLQNAVTAFQRVVEALFVELPAPPKARRNAFQNLAEGSTLWQHATGQGYGAHLDAPSFDQLARAFQQRHLLAHRQGLVDEEYIAKSGDTRYRPGQRLVLRAEGVTEAVELVERLVAGLRDDASSARSGQMSSP</sequence>
<dbReference type="RefSeq" id="WP_123644140.1">
    <property type="nucleotide sequence ID" value="NZ_ML119094.1"/>
</dbReference>
<accession>A0A3N2QHR6</accession>
<protein>
    <submittedName>
        <fullName evidence="1">Uncharacterized protein</fullName>
    </submittedName>
</protein>
<organism evidence="1 2">
    <name type="scientific">Histidinibacterium lentulum</name>
    <dbReference type="NCBI Taxonomy" id="2480588"/>
    <lineage>
        <taxon>Bacteria</taxon>
        <taxon>Pseudomonadati</taxon>
        <taxon>Pseudomonadota</taxon>
        <taxon>Alphaproteobacteria</taxon>
        <taxon>Rhodobacterales</taxon>
        <taxon>Paracoccaceae</taxon>
        <taxon>Histidinibacterium</taxon>
    </lineage>
</organism>
<reference evidence="1 2" key="1">
    <citation type="submission" date="2018-10" db="EMBL/GenBank/DDBJ databases">
        <title>Histidinibacterium lentulum gen. nov., sp. nov., a marine bacterium from the culture broth of Picochlorum sp. 122.</title>
        <authorList>
            <person name="Wang G."/>
        </authorList>
    </citation>
    <scope>NUCLEOTIDE SEQUENCE [LARGE SCALE GENOMIC DNA]</scope>
    <source>
        <strain evidence="1 2">B17</strain>
    </source>
</reference>
<gene>
    <name evidence="1" type="ORF">EAT49_20285</name>
</gene>
<dbReference type="AlphaFoldDB" id="A0A3N2QHR6"/>
<evidence type="ECO:0000313" key="2">
    <source>
        <dbReference type="Proteomes" id="UP000268016"/>
    </source>
</evidence>
<dbReference type="EMBL" id="RDRB01000015">
    <property type="protein sequence ID" value="ROT94708.1"/>
    <property type="molecule type" value="Genomic_DNA"/>
</dbReference>